<dbReference type="OMA" id="CYTSNHA"/>
<organism evidence="1 2">
    <name type="scientific">Macleaya cordata</name>
    <name type="common">Five-seeded plume-poppy</name>
    <name type="synonym">Bocconia cordata</name>
    <dbReference type="NCBI Taxonomy" id="56857"/>
    <lineage>
        <taxon>Eukaryota</taxon>
        <taxon>Viridiplantae</taxon>
        <taxon>Streptophyta</taxon>
        <taxon>Embryophyta</taxon>
        <taxon>Tracheophyta</taxon>
        <taxon>Spermatophyta</taxon>
        <taxon>Magnoliopsida</taxon>
        <taxon>Ranunculales</taxon>
        <taxon>Papaveraceae</taxon>
        <taxon>Papaveroideae</taxon>
        <taxon>Macleaya</taxon>
    </lineage>
</organism>
<dbReference type="GO" id="GO:0004527">
    <property type="term" value="F:exonuclease activity"/>
    <property type="evidence" value="ECO:0007669"/>
    <property type="project" value="UniProtKB-KW"/>
</dbReference>
<accession>A0A200Q5Q0</accession>
<dbReference type="AlphaFoldDB" id="A0A200Q5Q0"/>
<dbReference type="InterPro" id="IPR036691">
    <property type="entry name" value="Endo/exonu/phosph_ase_sf"/>
</dbReference>
<sequence length="179" mass="20742">MSVPSRPLAEAEAFVWLGRLCFTSFIYGEPNRSLRSTFWYDLTNQQFPRSNPWIILGDFNCLLCPDDKLGGRAWRDSDATDLNHFTTSWNLIDPGFTDPHFTWSNKKQGEDLVLERLERAFFNQECARMFPDSRIDHLPRISSDHSLIFVSCNPNDCNLPRPFQFLTAWTSDPSCKDVI</sequence>
<keyword evidence="1" id="KW-0378">Hydrolase</keyword>
<protein>
    <submittedName>
        <fullName evidence="1">Endonuclease/exonuclease/phosphatase</fullName>
    </submittedName>
</protein>
<evidence type="ECO:0000313" key="2">
    <source>
        <dbReference type="Proteomes" id="UP000195402"/>
    </source>
</evidence>
<dbReference type="Gene3D" id="3.60.10.10">
    <property type="entry name" value="Endonuclease/exonuclease/phosphatase"/>
    <property type="match status" value="1"/>
</dbReference>
<keyword evidence="1" id="KW-0255">Endonuclease</keyword>
<keyword evidence="1" id="KW-0269">Exonuclease</keyword>
<dbReference type="Proteomes" id="UP000195402">
    <property type="component" value="Unassembled WGS sequence"/>
</dbReference>
<dbReference type="PANTHER" id="PTHR33710">
    <property type="entry name" value="BNAC02G09200D PROTEIN"/>
    <property type="match status" value="1"/>
</dbReference>
<keyword evidence="1" id="KW-0540">Nuclease</keyword>
<gene>
    <name evidence="1" type="ORF">BVC80_9037g25</name>
</gene>
<dbReference type="PANTHER" id="PTHR33710:SF79">
    <property type="entry name" value="OS06G0205337 PROTEIN"/>
    <property type="match status" value="1"/>
</dbReference>
<dbReference type="OrthoDB" id="1113909at2759"/>
<reference evidence="1 2" key="1">
    <citation type="journal article" date="2017" name="Mol. Plant">
        <title>The Genome of Medicinal Plant Macleaya cordata Provides New Insights into Benzylisoquinoline Alkaloids Metabolism.</title>
        <authorList>
            <person name="Liu X."/>
            <person name="Liu Y."/>
            <person name="Huang P."/>
            <person name="Ma Y."/>
            <person name="Qing Z."/>
            <person name="Tang Q."/>
            <person name="Cao H."/>
            <person name="Cheng P."/>
            <person name="Zheng Y."/>
            <person name="Yuan Z."/>
            <person name="Zhou Y."/>
            <person name="Liu J."/>
            <person name="Tang Z."/>
            <person name="Zhuo Y."/>
            <person name="Zhang Y."/>
            <person name="Yu L."/>
            <person name="Huang J."/>
            <person name="Yang P."/>
            <person name="Peng Q."/>
            <person name="Zhang J."/>
            <person name="Jiang W."/>
            <person name="Zhang Z."/>
            <person name="Lin K."/>
            <person name="Ro D.K."/>
            <person name="Chen X."/>
            <person name="Xiong X."/>
            <person name="Shang Y."/>
            <person name="Huang S."/>
            <person name="Zeng J."/>
        </authorList>
    </citation>
    <scope>NUCLEOTIDE SEQUENCE [LARGE SCALE GENOMIC DNA]</scope>
    <source>
        <strain evidence="2">cv. BLH2017</strain>
        <tissue evidence="1">Root</tissue>
    </source>
</reference>
<dbReference type="STRING" id="56857.A0A200Q5Q0"/>
<proteinExistence type="predicted"/>
<dbReference type="InParanoid" id="A0A200Q5Q0"/>
<evidence type="ECO:0000313" key="1">
    <source>
        <dbReference type="EMBL" id="OVA05766.1"/>
    </source>
</evidence>
<comment type="caution">
    <text evidence="1">The sequence shown here is derived from an EMBL/GenBank/DDBJ whole genome shotgun (WGS) entry which is preliminary data.</text>
</comment>
<keyword evidence="2" id="KW-1185">Reference proteome</keyword>
<dbReference type="GO" id="GO:0004519">
    <property type="term" value="F:endonuclease activity"/>
    <property type="evidence" value="ECO:0007669"/>
    <property type="project" value="UniProtKB-KW"/>
</dbReference>
<name>A0A200Q5Q0_MACCD</name>
<dbReference type="EMBL" id="MVGT01003007">
    <property type="protein sequence ID" value="OVA05766.1"/>
    <property type="molecule type" value="Genomic_DNA"/>
</dbReference>
<dbReference type="SUPFAM" id="SSF56219">
    <property type="entry name" value="DNase I-like"/>
    <property type="match status" value="1"/>
</dbReference>